<dbReference type="Proteomes" id="UP000085678">
    <property type="component" value="Unplaced"/>
</dbReference>
<dbReference type="PROSITE" id="PS50157">
    <property type="entry name" value="ZINC_FINGER_C2H2_2"/>
    <property type="match status" value="1"/>
</dbReference>
<accession>A0A1S3JF56</accession>
<feature type="compositionally biased region" description="Basic and acidic residues" evidence="10">
    <location>
        <begin position="123"/>
        <end position="199"/>
    </location>
</feature>
<evidence type="ECO:0000256" key="5">
    <source>
        <dbReference type="ARBA" id="ARBA00022833"/>
    </source>
</evidence>
<dbReference type="InterPro" id="IPR001876">
    <property type="entry name" value="Znf_RanBP2"/>
</dbReference>
<dbReference type="InterPro" id="IPR012677">
    <property type="entry name" value="Nucleotide-bd_a/b_plait_sf"/>
</dbReference>
<feature type="compositionally biased region" description="Low complexity" evidence="10">
    <location>
        <begin position="896"/>
        <end position="908"/>
    </location>
</feature>
<dbReference type="InterPro" id="IPR041591">
    <property type="entry name" value="OCRE"/>
</dbReference>
<dbReference type="Gene3D" id="3.30.70.330">
    <property type="match status" value="2"/>
</dbReference>
<dbReference type="GeneID" id="106172558"/>
<reference evidence="16" key="2">
    <citation type="submission" date="2025-08" db="UniProtKB">
        <authorList>
            <consortium name="RefSeq"/>
        </authorList>
    </citation>
    <scope>IDENTIFICATION</scope>
</reference>
<evidence type="ECO:0000313" key="16">
    <source>
        <dbReference type="RefSeq" id="XP_013408781.1"/>
    </source>
</evidence>
<organism evidence="15 16">
    <name type="scientific">Lingula anatina</name>
    <name type="common">Brachiopod</name>
    <name type="synonym">Lingula unguis</name>
    <dbReference type="NCBI Taxonomy" id="7574"/>
    <lineage>
        <taxon>Eukaryota</taxon>
        <taxon>Metazoa</taxon>
        <taxon>Spiralia</taxon>
        <taxon>Lophotrochozoa</taxon>
        <taxon>Brachiopoda</taxon>
        <taxon>Linguliformea</taxon>
        <taxon>Lingulata</taxon>
        <taxon>Lingulida</taxon>
        <taxon>Linguloidea</taxon>
        <taxon>Lingulidae</taxon>
        <taxon>Lingula</taxon>
    </lineage>
</organism>
<comment type="subcellular location">
    <subcellularLocation>
        <location evidence="1">Nucleus</location>
    </subcellularLocation>
</comment>
<keyword evidence="6 8" id="KW-0694">RNA-binding</keyword>
<dbReference type="PROSITE" id="PS50174">
    <property type="entry name" value="G_PATCH"/>
    <property type="match status" value="1"/>
</dbReference>
<dbReference type="Pfam" id="PF17780">
    <property type="entry name" value="OCRE"/>
    <property type="match status" value="1"/>
</dbReference>
<evidence type="ECO:0000259" key="14">
    <source>
        <dbReference type="PROSITE" id="PS50199"/>
    </source>
</evidence>
<dbReference type="GO" id="GO:0003723">
    <property type="term" value="F:RNA binding"/>
    <property type="evidence" value="ECO:0007669"/>
    <property type="project" value="UniProtKB-UniRule"/>
</dbReference>
<evidence type="ECO:0000256" key="1">
    <source>
        <dbReference type="ARBA" id="ARBA00004123"/>
    </source>
</evidence>
<feature type="compositionally biased region" description="Basic and acidic residues" evidence="10">
    <location>
        <begin position="885"/>
        <end position="895"/>
    </location>
</feature>
<evidence type="ECO:0000256" key="10">
    <source>
        <dbReference type="SAM" id="MobiDB-lite"/>
    </source>
</evidence>
<dbReference type="PANTHER" id="PTHR13948:SF3">
    <property type="entry name" value="FI21118P1"/>
    <property type="match status" value="1"/>
</dbReference>
<dbReference type="InterPro" id="IPR035979">
    <property type="entry name" value="RBD_domain_sf"/>
</dbReference>
<feature type="domain" description="RanBP2-type" evidence="14">
    <location>
        <begin position="377"/>
        <end position="410"/>
    </location>
</feature>
<sequence>MDSQISQFLAQQKQQSLFPRPPLRGAGFVVARPGQGGFIGVRQPGLMPIPIAGHFGQPEIPGNFPQHDFQRAFPPQHEIAANFGGQREMPGNFGQPNIPADMRQLERDMQGKMGQREMLGNIPHRDDFGQGEMHHDSFDDRGFGNQVEEDHDRHYQNRTRDRDRDRRRDRDRDRDRDRRRNRDRDRDRNRDRSMERSRGGEGNFDNSYDYGNYEEYDDDGYNYDGGRQDVNNSMGRDRREGRGYDRGDHYGRDGRGHNREGEKWLTDNPTNTIMLRGLPQKIDEKDIRAELMMFGVPIKEVRLMKKKDTGASRGFAFVEFQNTTDAQRWMEHNQGQLYMLNQYAVSMHYSQPKTPGMGGGSGRDGGPSGGGMGPMDRNGDHKTDWICSKCGVHNFKRRDYCFKCSISREESEKSGKEGDGFDQVGTNPCNTLIFRGLDALTTEESIMAALVKVTALTVKNCRVMRDSLTNTSQGYAFIEMNLAAEASQLLESLGRLNPPLEIDGKQVLMSYSKNTFTTVLATLQQNSTYDYSQYYDSTYYQGQEAQQTGYYDQNGQYYEYSQGQYVQAAAPPTQTDSTNAAAAVAQAAIQQAQAVKHFQKQQEQYQKQVIEQIQHQQKLADMSPEQRLAHQAQQWSTTQTDGAEPAPQPGEPNASGEYTTYPVPDVSTYTYDEASGYYYDPQTGLYYDANSQYYYNASTAKFLYWDSERSTYLAAPTAENQGEQKDDKTKKEKDKKEKVKIAKKIAKDMEKWAKTLNAQKDAMKDGFKKSMQSLGGGPERESASADAGFAVLEKGMGEKPVDQSLMPPPPLPGGGKQAPGQGQPSGALVASYGGDSDEEDEDDTQQMSPGMVEEKMTDWTKMACLLCKRQFPSKEALQRHQQLSDLHKQNLDKLKASQAAQAGPSAGQYRDRAKERRQKYGSTDPPINKKKQQQLRQQATAYEEPTKAGLGQDNIGNKLLQKMGWSQGKGLGRTNQGIVDPIQAQRRTMTAGLGARGSSYDINPGDTYKDSVKKVMYARFHEMGE</sequence>
<feature type="compositionally biased region" description="Basic and acidic residues" evidence="10">
    <location>
        <begin position="722"/>
        <end position="738"/>
    </location>
</feature>
<dbReference type="SUPFAM" id="SSF54928">
    <property type="entry name" value="RNA-binding domain, RBD"/>
    <property type="match status" value="2"/>
</dbReference>
<feature type="compositionally biased region" description="Polar residues" evidence="10">
    <location>
        <begin position="631"/>
        <end position="641"/>
    </location>
</feature>
<dbReference type="PROSITE" id="PS50102">
    <property type="entry name" value="RRM"/>
    <property type="match status" value="2"/>
</dbReference>
<protein>
    <submittedName>
        <fullName evidence="16">RNA-binding protein 5</fullName>
    </submittedName>
</protein>
<dbReference type="SUPFAM" id="SSF90209">
    <property type="entry name" value="Ran binding protein zinc finger-like"/>
    <property type="match status" value="1"/>
</dbReference>
<dbReference type="Gene3D" id="4.10.1060.10">
    <property type="entry name" value="Zinc finger, RanBP2-type"/>
    <property type="match status" value="1"/>
</dbReference>
<dbReference type="RefSeq" id="XP_013408781.1">
    <property type="nucleotide sequence ID" value="XM_013553327.1"/>
</dbReference>
<dbReference type="OrthoDB" id="29221at2759"/>
<feature type="region of interest" description="Disordered" evidence="10">
    <location>
        <begin position="119"/>
        <end position="261"/>
    </location>
</feature>
<evidence type="ECO:0000256" key="4">
    <source>
        <dbReference type="ARBA" id="ARBA00022771"/>
    </source>
</evidence>
<dbReference type="InterPro" id="IPR036443">
    <property type="entry name" value="Znf_RanBP2_sf"/>
</dbReference>
<name>A0A1S3JF56_LINAN</name>
<keyword evidence="15" id="KW-1185">Reference proteome</keyword>
<feature type="region of interest" description="Disordered" evidence="10">
    <location>
        <begin position="716"/>
        <end position="738"/>
    </location>
</feature>
<dbReference type="InParanoid" id="A0A1S3JF56"/>
<dbReference type="GO" id="GO:0000398">
    <property type="term" value="P:mRNA splicing, via spliceosome"/>
    <property type="evidence" value="ECO:0007669"/>
    <property type="project" value="TreeGrafter"/>
</dbReference>
<gene>
    <name evidence="16" type="primary">LOC106172558</name>
</gene>
<evidence type="ECO:0000256" key="2">
    <source>
        <dbReference type="ARBA" id="ARBA00022723"/>
    </source>
</evidence>
<dbReference type="InterPro" id="IPR055494">
    <property type="entry name" value="DUF7066"/>
</dbReference>
<evidence type="ECO:0000256" key="7">
    <source>
        <dbReference type="ARBA" id="ARBA00023242"/>
    </source>
</evidence>
<keyword evidence="7" id="KW-0539">Nucleus</keyword>
<feature type="domain" description="C2H2-type" evidence="12">
    <location>
        <begin position="862"/>
        <end position="887"/>
    </location>
</feature>
<evidence type="ECO:0000259" key="12">
    <source>
        <dbReference type="PROSITE" id="PS50157"/>
    </source>
</evidence>
<dbReference type="GO" id="GO:0005634">
    <property type="term" value="C:nucleus"/>
    <property type="evidence" value="ECO:0007669"/>
    <property type="project" value="UniProtKB-SubCell"/>
</dbReference>
<dbReference type="Pfam" id="PF23217">
    <property type="entry name" value="DUF7066"/>
    <property type="match status" value="1"/>
</dbReference>
<feature type="domain" description="G-patch" evidence="13">
    <location>
        <begin position="952"/>
        <end position="998"/>
    </location>
</feature>
<dbReference type="PANTHER" id="PTHR13948">
    <property type="entry name" value="RNA-BINDING PROTEIN"/>
    <property type="match status" value="1"/>
</dbReference>
<feature type="region of interest" description="Disordered" evidence="10">
    <location>
        <begin position="874"/>
        <end position="954"/>
    </location>
</feature>
<evidence type="ECO:0000259" key="11">
    <source>
        <dbReference type="PROSITE" id="PS50102"/>
    </source>
</evidence>
<dbReference type="InterPro" id="IPR013087">
    <property type="entry name" value="Znf_C2H2_type"/>
</dbReference>
<evidence type="ECO:0000256" key="3">
    <source>
        <dbReference type="ARBA" id="ARBA00022737"/>
    </source>
</evidence>
<keyword evidence="3" id="KW-0677">Repeat</keyword>
<dbReference type="GO" id="GO:0008270">
    <property type="term" value="F:zinc ion binding"/>
    <property type="evidence" value="ECO:0007669"/>
    <property type="project" value="UniProtKB-KW"/>
</dbReference>
<dbReference type="STRING" id="7574.A0A1S3JF56"/>
<dbReference type="Gene3D" id="3.30.160.60">
    <property type="entry name" value="Classic Zinc Finger"/>
    <property type="match status" value="1"/>
</dbReference>
<feature type="compositionally biased region" description="Acidic residues" evidence="10">
    <location>
        <begin position="835"/>
        <end position="844"/>
    </location>
</feature>
<dbReference type="InterPro" id="IPR000467">
    <property type="entry name" value="G_patch_dom"/>
</dbReference>
<keyword evidence="2" id="KW-0479">Metal-binding</keyword>
<feature type="domain" description="RRM" evidence="11">
    <location>
        <begin position="430"/>
        <end position="514"/>
    </location>
</feature>
<evidence type="ECO:0000256" key="9">
    <source>
        <dbReference type="PROSITE-ProRule" id="PRU00322"/>
    </source>
</evidence>
<dbReference type="Pfam" id="PF00076">
    <property type="entry name" value="RRM_1"/>
    <property type="match status" value="1"/>
</dbReference>
<dbReference type="CDD" id="cd16167">
    <property type="entry name" value="OCRE_RBM10"/>
    <property type="match status" value="1"/>
</dbReference>
<feature type="compositionally biased region" description="Basic and acidic residues" evidence="10">
    <location>
        <begin position="235"/>
        <end position="261"/>
    </location>
</feature>
<keyword evidence="4 9" id="KW-0863">Zinc-finger</keyword>
<feature type="region of interest" description="Disordered" evidence="10">
    <location>
        <begin position="353"/>
        <end position="377"/>
    </location>
</feature>
<reference evidence="16" key="1">
    <citation type="journal article" date="2015" name="Nat. Commun.">
        <title>The Lingula genome provides insights into brachiopod evolution and the origin of phosphate biomineralization.</title>
        <authorList>
            <person name="Luo Y.J."/>
            <person name="Takeuchi T."/>
            <person name="Koyanagi R."/>
            <person name="Yamada L."/>
            <person name="Kanda M."/>
            <person name="Khalturina M."/>
            <person name="Fujie M."/>
            <person name="Yamasaki S.I."/>
            <person name="Endo K."/>
            <person name="Satoh N."/>
        </authorList>
    </citation>
    <scope>NUCLEOTIDE SEQUENCE</scope>
</reference>
<proteinExistence type="predicted"/>
<dbReference type="SMART" id="SM00547">
    <property type="entry name" value="ZnF_RBZ"/>
    <property type="match status" value="1"/>
</dbReference>
<evidence type="ECO:0000259" key="13">
    <source>
        <dbReference type="PROSITE" id="PS50174"/>
    </source>
</evidence>
<dbReference type="KEGG" id="lak:106172558"/>
<keyword evidence="5" id="KW-0862">Zinc</keyword>
<feature type="region of interest" description="Disordered" evidence="10">
    <location>
        <begin position="793"/>
        <end position="850"/>
    </location>
</feature>
<dbReference type="SMART" id="SM00443">
    <property type="entry name" value="G_patch"/>
    <property type="match status" value="1"/>
</dbReference>
<evidence type="ECO:0000256" key="6">
    <source>
        <dbReference type="ARBA" id="ARBA00022884"/>
    </source>
</evidence>
<dbReference type="SMART" id="SM00360">
    <property type="entry name" value="RRM"/>
    <property type="match status" value="2"/>
</dbReference>
<dbReference type="CDD" id="cd12313">
    <property type="entry name" value="RRM1_RRM2_RBM5_like"/>
    <property type="match status" value="1"/>
</dbReference>
<evidence type="ECO:0000256" key="8">
    <source>
        <dbReference type="PROSITE-ProRule" id="PRU00176"/>
    </source>
</evidence>
<feature type="compositionally biased region" description="Gly residues" evidence="10">
    <location>
        <begin position="356"/>
        <end position="373"/>
    </location>
</feature>
<dbReference type="Pfam" id="PF01585">
    <property type="entry name" value="G-patch"/>
    <property type="match status" value="1"/>
</dbReference>
<dbReference type="PROSITE" id="PS50199">
    <property type="entry name" value="ZF_RANBP2_2"/>
    <property type="match status" value="1"/>
</dbReference>
<dbReference type="AlphaFoldDB" id="A0A1S3JF56"/>
<dbReference type="InterPro" id="IPR035618">
    <property type="entry name" value="RBM10_OCRE"/>
</dbReference>
<dbReference type="PROSITE" id="PS01358">
    <property type="entry name" value="ZF_RANBP2_1"/>
    <property type="match status" value="1"/>
</dbReference>
<dbReference type="InterPro" id="IPR000504">
    <property type="entry name" value="RRM_dom"/>
</dbReference>
<dbReference type="FunCoup" id="A0A1S3JF56">
    <property type="interactions" value="3419"/>
</dbReference>
<feature type="domain" description="RRM" evidence="11">
    <location>
        <begin position="271"/>
        <end position="352"/>
    </location>
</feature>
<feature type="compositionally biased region" description="Acidic residues" evidence="10">
    <location>
        <begin position="212"/>
        <end position="221"/>
    </location>
</feature>
<evidence type="ECO:0000313" key="15">
    <source>
        <dbReference type="Proteomes" id="UP000085678"/>
    </source>
</evidence>
<feature type="region of interest" description="Disordered" evidence="10">
    <location>
        <begin position="616"/>
        <end position="661"/>
    </location>
</feature>